<protein>
    <recommendedName>
        <fullName evidence="4">Hydrogenase maturation factor HypA</fullName>
    </recommendedName>
</protein>
<keyword evidence="3 4" id="KW-0862">Zinc</keyword>
<dbReference type="RefSeq" id="WP_193500303.1">
    <property type="nucleotide sequence ID" value="NZ_JADCKC010000001.1"/>
</dbReference>
<evidence type="ECO:0000313" key="6">
    <source>
        <dbReference type="Proteomes" id="UP000768567"/>
    </source>
</evidence>
<dbReference type="Pfam" id="PF01155">
    <property type="entry name" value="HypA"/>
    <property type="match status" value="1"/>
</dbReference>
<organism evidence="5 6">
    <name type="scientific">Gemmiger gallinarum</name>
    <dbReference type="NCBI Taxonomy" id="2779354"/>
    <lineage>
        <taxon>Bacteria</taxon>
        <taxon>Bacillati</taxon>
        <taxon>Bacillota</taxon>
        <taxon>Clostridia</taxon>
        <taxon>Eubacteriales</taxon>
        <taxon>Gemmiger</taxon>
    </lineage>
</organism>
<sequence length="130" mass="14039">MHELGIVFHIIRSVEEVGRQNGVSQVNAVTLELGEVSGVLEDYLQDCWNWAASKSDMLRGAKLQVVVIPAKTLCENCGCVYPTVAHGRTCPACGSGKTHLIQGNETMIRDITVPEEEEPEPPEPPAGTAL</sequence>
<keyword evidence="2 4" id="KW-0479">Metal-binding</keyword>
<name>A0ABR9R1N5_9FIRM</name>
<evidence type="ECO:0000256" key="4">
    <source>
        <dbReference type="HAMAP-Rule" id="MF_00213"/>
    </source>
</evidence>
<comment type="caution">
    <text evidence="5">The sequence shown here is derived from an EMBL/GenBank/DDBJ whole genome shotgun (WGS) entry which is preliminary data.</text>
</comment>
<dbReference type="EMBL" id="JADCKC010000001">
    <property type="protein sequence ID" value="MBE5037039.1"/>
    <property type="molecule type" value="Genomic_DNA"/>
</dbReference>
<dbReference type="HAMAP" id="MF_00213">
    <property type="entry name" value="HypA_HybF"/>
    <property type="match status" value="1"/>
</dbReference>
<dbReference type="InterPro" id="IPR000688">
    <property type="entry name" value="HypA/HybF"/>
</dbReference>
<keyword evidence="6" id="KW-1185">Reference proteome</keyword>
<accession>A0ABR9R1N5</accession>
<feature type="binding site" evidence="4">
    <location>
        <position position="93"/>
    </location>
    <ligand>
        <name>Zn(2+)</name>
        <dbReference type="ChEBI" id="CHEBI:29105"/>
    </ligand>
</feature>
<feature type="binding site" evidence="4">
    <location>
        <position position="77"/>
    </location>
    <ligand>
        <name>Zn(2+)</name>
        <dbReference type="ChEBI" id="CHEBI:29105"/>
    </ligand>
</feature>
<gene>
    <name evidence="4" type="primary">hypA</name>
    <name evidence="5" type="ORF">INF35_04470</name>
</gene>
<keyword evidence="1 4" id="KW-0533">Nickel</keyword>
<dbReference type="Proteomes" id="UP000768567">
    <property type="component" value="Unassembled WGS sequence"/>
</dbReference>
<comment type="similarity">
    <text evidence="4">Belongs to the HypA/HybF family.</text>
</comment>
<comment type="function">
    <text evidence="4">Involved in the maturation of [NiFe] hydrogenases. Required for nickel insertion into the metal center of the hydrogenase.</text>
</comment>
<feature type="binding site" evidence="4">
    <location>
        <position position="74"/>
    </location>
    <ligand>
        <name>Zn(2+)</name>
        <dbReference type="ChEBI" id="CHEBI:29105"/>
    </ligand>
</feature>
<evidence type="ECO:0000256" key="2">
    <source>
        <dbReference type="ARBA" id="ARBA00022723"/>
    </source>
</evidence>
<dbReference type="PANTHER" id="PTHR34535:SF3">
    <property type="entry name" value="HYDROGENASE MATURATION FACTOR HYPA"/>
    <property type="match status" value="1"/>
</dbReference>
<dbReference type="PANTHER" id="PTHR34535">
    <property type="entry name" value="HYDROGENASE MATURATION FACTOR HYPA"/>
    <property type="match status" value="1"/>
</dbReference>
<dbReference type="Gene3D" id="3.30.2320.80">
    <property type="match status" value="1"/>
</dbReference>
<evidence type="ECO:0000256" key="3">
    <source>
        <dbReference type="ARBA" id="ARBA00022833"/>
    </source>
</evidence>
<feature type="binding site" evidence="4">
    <location>
        <position position="90"/>
    </location>
    <ligand>
        <name>Zn(2+)</name>
        <dbReference type="ChEBI" id="CHEBI:29105"/>
    </ligand>
</feature>
<feature type="binding site" evidence="4">
    <location>
        <position position="2"/>
    </location>
    <ligand>
        <name>Ni(2+)</name>
        <dbReference type="ChEBI" id="CHEBI:49786"/>
    </ligand>
</feature>
<evidence type="ECO:0000313" key="5">
    <source>
        <dbReference type="EMBL" id="MBE5037039.1"/>
    </source>
</evidence>
<proteinExistence type="inferred from homology"/>
<reference evidence="5 6" key="1">
    <citation type="submission" date="2020-10" db="EMBL/GenBank/DDBJ databases">
        <title>ChiBAC.</title>
        <authorList>
            <person name="Zenner C."/>
            <person name="Hitch T.C.A."/>
            <person name="Clavel T."/>
        </authorList>
    </citation>
    <scope>NUCLEOTIDE SEQUENCE [LARGE SCALE GENOMIC DNA]</scope>
    <source>
        <strain evidence="5 6">DSM 109015</strain>
    </source>
</reference>
<evidence type="ECO:0000256" key="1">
    <source>
        <dbReference type="ARBA" id="ARBA00022596"/>
    </source>
</evidence>
<dbReference type="PIRSF" id="PIRSF004761">
    <property type="entry name" value="Hydrgn_mat_HypA"/>
    <property type="match status" value="1"/>
</dbReference>